<dbReference type="SMART" id="SM00830">
    <property type="entry name" value="CM_2"/>
    <property type="match status" value="1"/>
</dbReference>
<dbReference type="Gene3D" id="1.20.59.10">
    <property type="entry name" value="Chorismate mutase"/>
    <property type="match status" value="1"/>
</dbReference>
<dbReference type="NCBIfam" id="NF006691">
    <property type="entry name" value="PRK09239.1"/>
    <property type="match status" value="1"/>
</dbReference>
<dbReference type="NCBIfam" id="TIGR01795">
    <property type="entry name" value="CM_mono_cladeE"/>
    <property type="match status" value="1"/>
</dbReference>
<dbReference type="InterPro" id="IPR051331">
    <property type="entry name" value="Chorismate_mutase-related"/>
</dbReference>
<dbReference type="InterPro" id="IPR010951">
    <property type="entry name" value="CM_bact"/>
</dbReference>
<evidence type="ECO:0000313" key="5">
    <source>
        <dbReference type="Proteomes" id="UP000529795"/>
    </source>
</evidence>
<reference evidence="4 5" key="1">
    <citation type="submission" date="2020-08" db="EMBL/GenBank/DDBJ databases">
        <title>Genomic Encyclopedia of Type Strains, Phase IV (KMG-IV): sequencing the most valuable type-strain genomes for metagenomic binning, comparative biology and taxonomic classification.</title>
        <authorList>
            <person name="Goeker M."/>
        </authorList>
    </citation>
    <scope>NUCLEOTIDE SEQUENCE [LARGE SCALE GENOMIC DNA]</scope>
    <source>
        <strain evidence="4 5">YC6723</strain>
    </source>
</reference>
<dbReference type="PANTHER" id="PTHR38041">
    <property type="entry name" value="CHORISMATE MUTASE"/>
    <property type="match status" value="1"/>
</dbReference>
<protein>
    <recommendedName>
        <fullName evidence="1">chorismate mutase</fullName>
        <ecNumber evidence="1">5.4.99.5</ecNumber>
    </recommendedName>
</protein>
<evidence type="ECO:0000259" key="3">
    <source>
        <dbReference type="PROSITE" id="PS51168"/>
    </source>
</evidence>
<dbReference type="InterPro" id="IPR002701">
    <property type="entry name" value="CM_II_prokaryot"/>
</dbReference>
<gene>
    <name evidence="4" type="ORF">GGQ80_000059</name>
</gene>
<dbReference type="AlphaFoldDB" id="A0A840EYU4"/>
<dbReference type="InterPro" id="IPR036979">
    <property type="entry name" value="CM_dom_sf"/>
</dbReference>
<dbReference type="SUPFAM" id="SSF48600">
    <property type="entry name" value="Chorismate mutase II"/>
    <property type="match status" value="1"/>
</dbReference>
<dbReference type="EMBL" id="JACIEV010000001">
    <property type="protein sequence ID" value="MBB4152183.1"/>
    <property type="molecule type" value="Genomic_DNA"/>
</dbReference>
<dbReference type="EC" id="5.4.99.5" evidence="1"/>
<name>A0A840EYU4_9SPHN</name>
<keyword evidence="2 4" id="KW-0413">Isomerase</keyword>
<dbReference type="Proteomes" id="UP000529795">
    <property type="component" value="Unassembled WGS sequence"/>
</dbReference>
<dbReference type="PROSITE" id="PS51168">
    <property type="entry name" value="CHORISMATE_MUT_2"/>
    <property type="match status" value="1"/>
</dbReference>
<dbReference type="PANTHER" id="PTHR38041:SF1">
    <property type="entry name" value="CHORISMATE MUTASE"/>
    <property type="match status" value="1"/>
</dbReference>
<dbReference type="GO" id="GO:0004106">
    <property type="term" value="F:chorismate mutase activity"/>
    <property type="evidence" value="ECO:0007669"/>
    <property type="project" value="UniProtKB-EC"/>
</dbReference>
<comment type="caution">
    <text evidence="4">The sequence shown here is derived from an EMBL/GenBank/DDBJ whole genome shotgun (WGS) entry which is preliminary data.</text>
</comment>
<evidence type="ECO:0000256" key="2">
    <source>
        <dbReference type="ARBA" id="ARBA00023235"/>
    </source>
</evidence>
<feature type="domain" description="Chorismate mutase" evidence="3">
    <location>
        <begin position="31"/>
        <end position="122"/>
    </location>
</feature>
<organism evidence="4 5">
    <name type="scientific">Sphingomonas jinjuensis</name>
    <dbReference type="NCBI Taxonomy" id="535907"/>
    <lineage>
        <taxon>Bacteria</taxon>
        <taxon>Pseudomonadati</taxon>
        <taxon>Pseudomonadota</taxon>
        <taxon>Alphaproteobacteria</taxon>
        <taxon>Sphingomonadales</taxon>
        <taxon>Sphingomonadaceae</taxon>
        <taxon>Sphingomonas</taxon>
    </lineage>
</organism>
<dbReference type="InterPro" id="IPR036263">
    <property type="entry name" value="Chorismate_II_sf"/>
</dbReference>
<dbReference type="Pfam" id="PF01817">
    <property type="entry name" value="CM_2"/>
    <property type="match status" value="1"/>
</dbReference>
<evidence type="ECO:0000313" key="4">
    <source>
        <dbReference type="EMBL" id="MBB4152183.1"/>
    </source>
</evidence>
<proteinExistence type="predicted"/>
<evidence type="ECO:0000256" key="1">
    <source>
        <dbReference type="ARBA" id="ARBA00012404"/>
    </source>
</evidence>
<sequence>MVAVMLAWLWRLGLAKASPRFMELREGKGRTMTDDVLQGYRKSIDNIDAALVHLLAERFKVTQAVGRYKATSGLPAADPGREEHQIARLRRLAEDAELDPEFSEKFLRFIIDEVIRHHQQMQA</sequence>
<accession>A0A840EYU4</accession>
<keyword evidence="5" id="KW-1185">Reference proteome</keyword>
<dbReference type="GO" id="GO:0046417">
    <property type="term" value="P:chorismate metabolic process"/>
    <property type="evidence" value="ECO:0007669"/>
    <property type="project" value="InterPro"/>
</dbReference>
<dbReference type="GO" id="GO:0009697">
    <property type="term" value="P:salicylic acid biosynthetic process"/>
    <property type="evidence" value="ECO:0007669"/>
    <property type="project" value="TreeGrafter"/>
</dbReference>